<accession>A0A0F9G7R4</accession>
<evidence type="ECO:0008006" key="2">
    <source>
        <dbReference type="Google" id="ProtNLM"/>
    </source>
</evidence>
<gene>
    <name evidence="1" type="ORF">LCGC14_1944440</name>
</gene>
<protein>
    <recommendedName>
        <fullName evidence="2">SMODS-associated and fused to various effectors domain-containing protein</fullName>
    </recommendedName>
</protein>
<dbReference type="Pfam" id="PF23992">
    <property type="entry name" value="Pam3_gp32"/>
    <property type="match status" value="1"/>
</dbReference>
<proteinExistence type="predicted"/>
<organism evidence="1">
    <name type="scientific">marine sediment metagenome</name>
    <dbReference type="NCBI Taxonomy" id="412755"/>
    <lineage>
        <taxon>unclassified sequences</taxon>
        <taxon>metagenomes</taxon>
        <taxon>ecological metagenomes</taxon>
    </lineage>
</organism>
<dbReference type="InterPro" id="IPR057116">
    <property type="entry name" value="Pam3_gp32"/>
</dbReference>
<evidence type="ECO:0000313" key="1">
    <source>
        <dbReference type="EMBL" id="KKL86466.1"/>
    </source>
</evidence>
<reference evidence="1" key="1">
    <citation type="journal article" date="2015" name="Nature">
        <title>Complex archaea that bridge the gap between prokaryotes and eukaryotes.</title>
        <authorList>
            <person name="Spang A."/>
            <person name="Saw J.H."/>
            <person name="Jorgensen S.L."/>
            <person name="Zaremba-Niedzwiedzka K."/>
            <person name="Martijn J."/>
            <person name="Lind A.E."/>
            <person name="van Eijk R."/>
            <person name="Schleper C."/>
            <person name="Guy L."/>
            <person name="Ettema T.J."/>
        </authorList>
    </citation>
    <scope>NUCLEOTIDE SEQUENCE</scope>
</reference>
<sequence length="105" mass="12179">MNPRVFVTQETRHNYSQAERYGEIVFCSWREFSKHSQSKGNNDIIQGMNKIMEDFRSEEDWILPSGSPIAIGLAFIIAADKGSSIKILSWDNMVRQYHEVKLQLN</sequence>
<comment type="caution">
    <text evidence="1">The sequence shown here is derived from an EMBL/GenBank/DDBJ whole genome shotgun (WGS) entry which is preliminary data.</text>
</comment>
<name>A0A0F9G7R4_9ZZZZ</name>
<dbReference type="AlphaFoldDB" id="A0A0F9G7R4"/>
<dbReference type="EMBL" id="LAZR01021110">
    <property type="protein sequence ID" value="KKL86466.1"/>
    <property type="molecule type" value="Genomic_DNA"/>
</dbReference>